<evidence type="ECO:0000256" key="1">
    <source>
        <dbReference type="SAM" id="MobiDB-lite"/>
    </source>
</evidence>
<keyword evidence="3" id="KW-1185">Reference proteome</keyword>
<feature type="compositionally biased region" description="Acidic residues" evidence="1">
    <location>
        <begin position="93"/>
        <end position="105"/>
    </location>
</feature>
<dbReference type="AlphaFoldDB" id="A0A8S4E504"/>
<dbReference type="Proteomes" id="UP000653454">
    <property type="component" value="Unassembled WGS sequence"/>
</dbReference>
<gene>
    <name evidence="2" type="ORF">PLXY2_LOCUS4519</name>
</gene>
<organism evidence="2 3">
    <name type="scientific">Plutella xylostella</name>
    <name type="common">Diamondback moth</name>
    <name type="synonym">Plutella maculipennis</name>
    <dbReference type="NCBI Taxonomy" id="51655"/>
    <lineage>
        <taxon>Eukaryota</taxon>
        <taxon>Metazoa</taxon>
        <taxon>Ecdysozoa</taxon>
        <taxon>Arthropoda</taxon>
        <taxon>Hexapoda</taxon>
        <taxon>Insecta</taxon>
        <taxon>Pterygota</taxon>
        <taxon>Neoptera</taxon>
        <taxon>Endopterygota</taxon>
        <taxon>Lepidoptera</taxon>
        <taxon>Glossata</taxon>
        <taxon>Ditrysia</taxon>
        <taxon>Yponomeutoidea</taxon>
        <taxon>Plutellidae</taxon>
        <taxon>Plutella</taxon>
    </lineage>
</organism>
<reference evidence="2" key="1">
    <citation type="submission" date="2020-11" db="EMBL/GenBank/DDBJ databases">
        <authorList>
            <person name="Whiteford S."/>
        </authorList>
    </citation>
    <scope>NUCLEOTIDE SEQUENCE</scope>
</reference>
<protein>
    <submittedName>
        <fullName evidence="2">(diamondback moth) hypothetical protein</fullName>
    </submittedName>
</protein>
<sequence>MVSRLSTEPGVAVVAGTGGAGAGVAPGWEPFYCVLQQERRLLTAYTSEELAVSNNNGDYSSRSLPRVRLDAGSPCNANAGVRLRCWAAPPSITEEEAEDEIDDDAASLRALPTQGK</sequence>
<dbReference type="EMBL" id="CAJHNJ030000012">
    <property type="protein sequence ID" value="CAG9110243.1"/>
    <property type="molecule type" value="Genomic_DNA"/>
</dbReference>
<name>A0A8S4E504_PLUXY</name>
<evidence type="ECO:0000313" key="2">
    <source>
        <dbReference type="EMBL" id="CAG9110243.1"/>
    </source>
</evidence>
<evidence type="ECO:0000313" key="3">
    <source>
        <dbReference type="Proteomes" id="UP000653454"/>
    </source>
</evidence>
<comment type="caution">
    <text evidence="2">The sequence shown here is derived from an EMBL/GenBank/DDBJ whole genome shotgun (WGS) entry which is preliminary data.</text>
</comment>
<accession>A0A8S4E504</accession>
<feature type="region of interest" description="Disordered" evidence="1">
    <location>
        <begin position="93"/>
        <end position="116"/>
    </location>
</feature>
<proteinExistence type="predicted"/>